<dbReference type="Pfam" id="PF23023">
    <property type="entry name" value="Anti-Pycsar_Apyc1"/>
    <property type="match status" value="1"/>
</dbReference>
<feature type="binding site" evidence="8">
    <location>
        <position position="142"/>
    </location>
    <ligand>
        <name>Zn(2+)</name>
        <dbReference type="ChEBI" id="CHEBI:29105"/>
        <label>1</label>
        <note>catalytic</note>
    </ligand>
</feature>
<feature type="binding site" evidence="8">
    <location>
        <position position="268"/>
    </location>
    <ligand>
        <name>Zn(2+)</name>
        <dbReference type="ChEBI" id="CHEBI:29105"/>
        <label>2</label>
        <note>catalytic</note>
    </ligand>
</feature>
<dbReference type="GO" id="GO:0008270">
    <property type="term" value="F:zinc ion binding"/>
    <property type="evidence" value="ECO:0007669"/>
    <property type="project" value="UniProtKB-UniRule"/>
</dbReference>
<organism evidence="9 10">
    <name type="scientific">Thermofilum adornatum 1505</name>
    <dbReference type="NCBI Taxonomy" id="697581"/>
    <lineage>
        <taxon>Archaea</taxon>
        <taxon>Thermoproteota</taxon>
        <taxon>Thermoprotei</taxon>
        <taxon>Thermofilales</taxon>
        <taxon>Thermofilaceae</taxon>
        <taxon>Thermofilum</taxon>
    </lineage>
</organism>
<dbReference type="InterPro" id="IPR036866">
    <property type="entry name" value="RibonucZ/Hydroxyglut_hydro"/>
</dbReference>
<dbReference type="HAMAP" id="MF_01818">
    <property type="entry name" value="RNase_Z_BN"/>
    <property type="match status" value="1"/>
</dbReference>
<dbReference type="SUPFAM" id="SSF56281">
    <property type="entry name" value="Metallo-hydrolase/oxidoreductase"/>
    <property type="match status" value="1"/>
</dbReference>
<comment type="cofactor">
    <cofactor evidence="8">
        <name>Zn(2+)</name>
        <dbReference type="ChEBI" id="CHEBI:29105"/>
    </cofactor>
    <text evidence="8">Binds 2 Zn(2+) ions.</text>
</comment>
<evidence type="ECO:0000313" key="9">
    <source>
        <dbReference type="EMBL" id="AJB42994.1"/>
    </source>
</evidence>
<evidence type="ECO:0000256" key="4">
    <source>
        <dbReference type="ARBA" id="ARBA00022723"/>
    </source>
</evidence>
<evidence type="ECO:0000256" key="6">
    <source>
        <dbReference type="ARBA" id="ARBA00022801"/>
    </source>
</evidence>
<dbReference type="Proteomes" id="UP000266720">
    <property type="component" value="Chromosome"/>
</dbReference>
<gene>
    <name evidence="8" type="primary">rnz</name>
    <name evidence="9" type="ORF">TCARB_1958</name>
</gene>
<feature type="binding site" evidence="8">
    <location>
        <position position="66"/>
    </location>
    <ligand>
        <name>Zn(2+)</name>
        <dbReference type="ChEBI" id="CHEBI:29105"/>
        <label>1</label>
        <note>catalytic</note>
    </ligand>
</feature>
<protein>
    <recommendedName>
        <fullName evidence="8">Ribonuclease Z</fullName>
        <shortName evidence="8">RNase Z</shortName>
        <ecNumber evidence="8">3.1.26.11</ecNumber>
    </recommendedName>
    <alternativeName>
        <fullName evidence="8">tRNA 3 endonuclease</fullName>
    </alternativeName>
    <alternativeName>
        <fullName evidence="8">tRNase Z</fullName>
    </alternativeName>
</protein>
<accession>A0A3G1AAE3</accession>
<comment type="catalytic activity">
    <reaction evidence="8">
        <text>Endonucleolytic cleavage of RNA, removing extra 3' nucleotides from tRNA precursor, generating 3' termini of tRNAs. A 3'-hydroxy group is left at the tRNA terminus and a 5'-phosphoryl group is left at the trailer molecule.</text>
        <dbReference type="EC" id="3.1.26.11"/>
    </reaction>
</comment>
<evidence type="ECO:0000256" key="5">
    <source>
        <dbReference type="ARBA" id="ARBA00022759"/>
    </source>
</evidence>
<dbReference type="Gene3D" id="3.60.15.10">
    <property type="entry name" value="Ribonuclease Z/Hydroxyacylglutathione hydrolase-like"/>
    <property type="match status" value="1"/>
</dbReference>
<evidence type="ECO:0000256" key="2">
    <source>
        <dbReference type="ARBA" id="ARBA00022694"/>
    </source>
</evidence>
<evidence type="ECO:0000313" key="10">
    <source>
        <dbReference type="Proteomes" id="UP000266720"/>
    </source>
</evidence>
<reference evidence="10" key="1">
    <citation type="book" date="2010" name="EXTREMOPHILES" publisher="0:0-0">
        <title>Complete genome sequences of ten hyperthermophilic archaea reveal their metabolic capabilities and possible ecological roles.</title>
        <editorList>
            <person name="?"/>
        </editorList>
        <authorList>
            <person name="Ravin N.V."/>
            <person name="Mardanov A.V."/>
            <person name="Bonch-Osmolovskaya E.A."/>
            <person name="Skryabin K.G."/>
        </authorList>
    </citation>
    <scope>NUCLEOTIDE SEQUENCE [LARGE SCALE GENOMIC DNA]</scope>
    <source>
        <strain evidence="10">1505</strain>
    </source>
</reference>
<keyword evidence="2 8" id="KW-0819">tRNA processing</keyword>
<keyword evidence="3 8" id="KW-0540">Nuclease</keyword>
<evidence type="ECO:0000256" key="8">
    <source>
        <dbReference type="HAMAP-Rule" id="MF_01818"/>
    </source>
</evidence>
<evidence type="ECO:0000256" key="7">
    <source>
        <dbReference type="ARBA" id="ARBA00022833"/>
    </source>
</evidence>
<proteinExistence type="inferred from homology"/>
<feature type="binding site" evidence="8">
    <location>
        <position position="68"/>
    </location>
    <ligand>
        <name>Zn(2+)</name>
        <dbReference type="ChEBI" id="CHEBI:29105"/>
        <label>1</label>
        <note>catalytic</note>
    </ligand>
</feature>
<feature type="binding site" evidence="8">
    <location>
        <position position="70"/>
    </location>
    <ligand>
        <name>Zn(2+)</name>
        <dbReference type="ChEBI" id="CHEBI:29105"/>
        <label>2</label>
        <note>catalytic</note>
    </ligand>
</feature>
<comment type="function">
    <text evidence="8">Zinc phosphodiesterase, which displays some tRNA 3'-processing endonuclease activity. Probably involved in tRNA maturation, by removing a 3'-trailer from precursor tRNA.</text>
</comment>
<feature type="binding site" evidence="8">
    <location>
        <position position="210"/>
    </location>
    <ligand>
        <name>Zn(2+)</name>
        <dbReference type="ChEBI" id="CHEBI:29105"/>
        <label>1</label>
        <note>catalytic</note>
    </ligand>
</feature>
<keyword evidence="7 8" id="KW-0862">Zinc</keyword>
<keyword evidence="4 8" id="KW-0479">Metal-binding</keyword>
<dbReference type="STRING" id="697581.TCARB_1958"/>
<dbReference type="PANTHER" id="PTHR46018">
    <property type="entry name" value="ZINC PHOSPHODIESTERASE ELAC PROTEIN 1"/>
    <property type="match status" value="1"/>
</dbReference>
<evidence type="ECO:0000256" key="3">
    <source>
        <dbReference type="ARBA" id="ARBA00022722"/>
    </source>
</evidence>
<feature type="active site" description="Proton acceptor" evidence="8">
    <location>
        <position position="70"/>
    </location>
</feature>
<dbReference type="EC" id="3.1.26.11" evidence="8"/>
<dbReference type="KEGG" id="tcb:TCARB_1958"/>
<dbReference type="RefSeq" id="WP_052887297.1">
    <property type="nucleotide sequence ID" value="NZ_CP007493.1"/>
</dbReference>
<dbReference type="GO" id="GO:0042781">
    <property type="term" value="F:3'-tRNA processing endoribonuclease activity"/>
    <property type="evidence" value="ECO:0007669"/>
    <property type="project" value="UniProtKB-UniRule"/>
</dbReference>
<keyword evidence="5 8" id="KW-0255">Endonuclease</keyword>
<feature type="binding site" evidence="8">
    <location>
        <position position="71"/>
    </location>
    <ligand>
        <name>Zn(2+)</name>
        <dbReference type="ChEBI" id="CHEBI:29105"/>
        <label>2</label>
        <note>catalytic</note>
    </ligand>
</feature>
<feature type="binding site" evidence="8">
    <location>
        <position position="210"/>
    </location>
    <ligand>
        <name>Zn(2+)</name>
        <dbReference type="ChEBI" id="CHEBI:29105"/>
        <label>2</label>
        <note>catalytic</note>
    </ligand>
</feature>
<dbReference type="PANTHER" id="PTHR46018:SF2">
    <property type="entry name" value="ZINC PHOSPHODIESTERASE ELAC PROTEIN 1"/>
    <property type="match status" value="1"/>
</dbReference>
<comment type="subunit">
    <text evidence="1 8">Homodimer.</text>
</comment>
<name>A0A3G1AAE3_9CREN</name>
<dbReference type="AlphaFoldDB" id="A0A3G1AAE3"/>
<comment type="similarity">
    <text evidence="8">Belongs to the RNase Z family.</text>
</comment>
<keyword evidence="6 8" id="KW-0378">Hydrolase</keyword>
<dbReference type="InterPro" id="IPR013471">
    <property type="entry name" value="RNase_Z/BN"/>
</dbReference>
<dbReference type="EMBL" id="CP007493">
    <property type="protein sequence ID" value="AJB42994.1"/>
    <property type="molecule type" value="Genomic_DNA"/>
</dbReference>
<evidence type="ECO:0000256" key="1">
    <source>
        <dbReference type="ARBA" id="ARBA00011738"/>
    </source>
</evidence>
<sequence length="319" mass="36574">MSEISMIRILLWGAGGSVAQGRLEQPCNALQLNEKIILLDAGEHCQKMFEVFRLGSNSPLYIFVSHLHSDHYNGLNPLLESFSLLGRRRPVYIYGPFGLRRIVMHNLEKLNFPVHVTEFLSEEGTFHLIENILSIKYVSAPHSLNALSYIFETKEKIRLDEEKLNTAKLSPIQRKKLTQDGLVIKDGIPYELKDFVKQIVPGIKVAYSGDTLPNFRFAAKALDSDVLIHEATLLKSDWYEKPYMAHTSLEDALNLARKIRAKLVVLTHFSSRYRDNDKLEIAARTLFPRVIFAEKGLIINILFKYPRIFHVDRISLLNN</sequence>
<dbReference type="GeneID" id="25407371"/>